<accession>A0A1N7QJ31</accession>
<proteinExistence type="predicted"/>
<gene>
    <name evidence="1" type="ORF">SAMN05421580_1264</name>
</gene>
<dbReference type="STRING" id="453582.SAMN05421580_1264"/>
<dbReference type="EMBL" id="FTOG01000026">
    <property type="protein sequence ID" value="SIT22789.1"/>
    <property type="molecule type" value="Genomic_DNA"/>
</dbReference>
<dbReference type="AlphaFoldDB" id="A0A1N7QJ31"/>
<organism evidence="1 2">
    <name type="scientific">Rhodobacter aestuarii</name>
    <dbReference type="NCBI Taxonomy" id="453582"/>
    <lineage>
        <taxon>Bacteria</taxon>
        <taxon>Pseudomonadati</taxon>
        <taxon>Pseudomonadota</taxon>
        <taxon>Alphaproteobacteria</taxon>
        <taxon>Rhodobacterales</taxon>
        <taxon>Rhodobacter group</taxon>
        <taxon>Rhodobacter</taxon>
    </lineage>
</organism>
<evidence type="ECO:0000313" key="2">
    <source>
        <dbReference type="Proteomes" id="UP000186221"/>
    </source>
</evidence>
<keyword evidence="2" id="KW-1185">Reference proteome</keyword>
<reference evidence="2" key="1">
    <citation type="submission" date="2017-01" db="EMBL/GenBank/DDBJ databases">
        <authorList>
            <person name="Varghese N."/>
            <person name="Submissions S."/>
        </authorList>
    </citation>
    <scope>NUCLEOTIDE SEQUENCE [LARGE SCALE GENOMIC DNA]</scope>
    <source>
        <strain evidence="2">DSM 19945</strain>
    </source>
</reference>
<protein>
    <submittedName>
        <fullName evidence="1">Uncharacterized protein</fullName>
    </submittedName>
</protein>
<name>A0A1N7QJ31_9RHOB</name>
<dbReference type="Proteomes" id="UP000186221">
    <property type="component" value="Unassembled WGS sequence"/>
</dbReference>
<evidence type="ECO:0000313" key="1">
    <source>
        <dbReference type="EMBL" id="SIT22789.1"/>
    </source>
</evidence>
<sequence>MHAGQSVRPEDQGASHHARGQVIQGISVCLTMMTSHDGARFVAITVCMSISFLRGCRFVSDIVLSQPRMT</sequence>